<dbReference type="NCBIfam" id="TIGR03954">
    <property type="entry name" value="integ_memb_HG"/>
    <property type="match status" value="1"/>
</dbReference>
<dbReference type="Pfam" id="PF12823">
    <property type="entry name" value="DUF3817"/>
    <property type="match status" value="1"/>
</dbReference>
<evidence type="ECO:0000256" key="2">
    <source>
        <dbReference type="ARBA" id="ARBA00022475"/>
    </source>
</evidence>
<dbReference type="OrthoDB" id="9342687at2"/>
<name>A0A0W8IHN8_9MICO</name>
<keyword evidence="9" id="KW-1185">Reference proteome</keyword>
<feature type="transmembrane region" description="Helical" evidence="6">
    <location>
        <begin position="7"/>
        <end position="30"/>
    </location>
</feature>
<keyword evidence="2" id="KW-1003">Cell membrane</keyword>
<evidence type="ECO:0000256" key="6">
    <source>
        <dbReference type="SAM" id="Phobius"/>
    </source>
</evidence>
<dbReference type="AlphaFoldDB" id="A0A0W8IHN8"/>
<proteinExistence type="predicted"/>
<dbReference type="STRING" id="767452.AVL62_06635"/>
<feature type="transmembrane region" description="Helical" evidence="6">
    <location>
        <begin position="50"/>
        <end position="68"/>
    </location>
</feature>
<evidence type="ECO:0000313" key="8">
    <source>
        <dbReference type="EMBL" id="KUG59347.1"/>
    </source>
</evidence>
<evidence type="ECO:0000256" key="4">
    <source>
        <dbReference type="ARBA" id="ARBA00022989"/>
    </source>
</evidence>
<dbReference type="GO" id="GO:0005886">
    <property type="term" value="C:plasma membrane"/>
    <property type="evidence" value="ECO:0007669"/>
    <property type="project" value="UniProtKB-SubCell"/>
</dbReference>
<accession>A0A0W8IHN8</accession>
<dbReference type="PANTHER" id="PTHR40077:SF2">
    <property type="entry name" value="MEMBRANE PROTEIN"/>
    <property type="match status" value="1"/>
</dbReference>
<dbReference type="EMBL" id="LQBL01000002">
    <property type="protein sequence ID" value="KUG59347.1"/>
    <property type="molecule type" value="Genomic_DNA"/>
</dbReference>
<evidence type="ECO:0000256" key="1">
    <source>
        <dbReference type="ARBA" id="ARBA00004651"/>
    </source>
</evidence>
<dbReference type="RefSeq" id="WP_058889822.1">
    <property type="nucleotide sequence ID" value="NZ_LQBL01000002.1"/>
</dbReference>
<sequence length="114" mass="12644">MTPRAKLLFFRVMAFVVGVGLLLLVLHMVLRYGFGNHALAWWPSPHGWVYMVYLVATALLGFQLRWGLGRMVGVMLAGCVPFLSFWVEHRVARQARAQIEGDEASGATAGRVTA</sequence>
<keyword evidence="5 6" id="KW-0472">Membrane</keyword>
<comment type="subcellular location">
    <subcellularLocation>
        <location evidence="1">Cell membrane</location>
        <topology evidence="1">Multi-pass membrane protein</topology>
    </subcellularLocation>
</comment>
<gene>
    <name evidence="8" type="ORF">AVL62_06635</name>
</gene>
<dbReference type="PANTHER" id="PTHR40077">
    <property type="entry name" value="MEMBRANE PROTEIN-RELATED"/>
    <property type="match status" value="1"/>
</dbReference>
<dbReference type="Proteomes" id="UP000054837">
    <property type="component" value="Unassembled WGS sequence"/>
</dbReference>
<reference evidence="8 9" key="1">
    <citation type="submission" date="2015-12" db="EMBL/GenBank/DDBJ databases">
        <title>Serinicoccus chungangenesis strain CD08_5 genome sequencing and assembly.</title>
        <authorList>
            <person name="Chander A.M."/>
            <person name="Kaur G."/>
            <person name="Nair G.R."/>
            <person name="Dhawan D.K."/>
            <person name="Kochhar R.K."/>
            <person name="Mayilraj S."/>
            <person name="Bhadada S.K."/>
        </authorList>
    </citation>
    <scope>NUCLEOTIDE SEQUENCE [LARGE SCALE GENOMIC DNA]</scope>
    <source>
        <strain evidence="8 9">CD08_5</strain>
    </source>
</reference>
<protein>
    <recommendedName>
        <fullName evidence="7">DUF3817 domain-containing protein</fullName>
    </recommendedName>
</protein>
<evidence type="ECO:0000256" key="5">
    <source>
        <dbReference type="ARBA" id="ARBA00023136"/>
    </source>
</evidence>
<organism evidence="8 9">
    <name type="scientific">Serinicoccus chungangensis</name>
    <dbReference type="NCBI Taxonomy" id="767452"/>
    <lineage>
        <taxon>Bacteria</taxon>
        <taxon>Bacillati</taxon>
        <taxon>Actinomycetota</taxon>
        <taxon>Actinomycetes</taxon>
        <taxon>Micrococcales</taxon>
        <taxon>Ornithinimicrobiaceae</taxon>
        <taxon>Serinicoccus</taxon>
    </lineage>
</organism>
<comment type="caution">
    <text evidence="8">The sequence shown here is derived from an EMBL/GenBank/DDBJ whole genome shotgun (WGS) entry which is preliminary data.</text>
</comment>
<feature type="domain" description="DUF3817" evidence="7">
    <location>
        <begin position="9"/>
        <end position="93"/>
    </location>
</feature>
<evidence type="ECO:0000259" key="7">
    <source>
        <dbReference type="Pfam" id="PF12823"/>
    </source>
</evidence>
<evidence type="ECO:0000256" key="3">
    <source>
        <dbReference type="ARBA" id="ARBA00022692"/>
    </source>
</evidence>
<evidence type="ECO:0000313" key="9">
    <source>
        <dbReference type="Proteomes" id="UP000054837"/>
    </source>
</evidence>
<keyword evidence="3 6" id="KW-0812">Transmembrane</keyword>
<dbReference type="InterPro" id="IPR023845">
    <property type="entry name" value="DUF3817_TM"/>
</dbReference>
<keyword evidence="4 6" id="KW-1133">Transmembrane helix</keyword>